<feature type="transmembrane region" description="Helical" evidence="1">
    <location>
        <begin position="46"/>
        <end position="67"/>
    </location>
</feature>
<evidence type="ECO:0000313" key="3">
    <source>
        <dbReference type="Proteomes" id="UP000245974"/>
    </source>
</evidence>
<proteinExistence type="predicted"/>
<keyword evidence="1" id="KW-1133">Transmembrane helix</keyword>
<dbReference type="Proteomes" id="UP000245974">
    <property type="component" value="Unassembled WGS sequence"/>
</dbReference>
<dbReference type="EMBL" id="OOGT01000130">
    <property type="protein sequence ID" value="SPL71368.1"/>
    <property type="molecule type" value="Genomic_DNA"/>
</dbReference>
<sequence length="72" mass="8610">MWIAQYMLQSLFYKWVLSWGGAAWLEGWKAMFLFDWITSCWTAELIRLYALILWVIATLVFIIGVFVPDLRF</sequence>
<keyword evidence="3" id="KW-1185">Reference proteome</keyword>
<accession>A0A2U3N127</accession>
<dbReference type="InParanoid" id="A0A2U3N127"/>
<gene>
    <name evidence="2" type="ORF">KPC_2546</name>
</gene>
<organism evidence="2 3">
    <name type="scientific">Acinetobacter stercoris</name>
    <dbReference type="NCBI Taxonomy" id="2126983"/>
    <lineage>
        <taxon>Bacteria</taxon>
        <taxon>Pseudomonadati</taxon>
        <taxon>Pseudomonadota</taxon>
        <taxon>Gammaproteobacteria</taxon>
        <taxon>Moraxellales</taxon>
        <taxon>Moraxellaceae</taxon>
        <taxon>Acinetobacter</taxon>
    </lineage>
</organism>
<keyword evidence="1" id="KW-0472">Membrane</keyword>
<keyword evidence="1" id="KW-0812">Transmembrane</keyword>
<name>A0A2U3N127_9GAMM</name>
<dbReference type="AlphaFoldDB" id="A0A2U3N127"/>
<evidence type="ECO:0000313" key="2">
    <source>
        <dbReference type="EMBL" id="SPL71368.1"/>
    </source>
</evidence>
<reference evidence="3" key="1">
    <citation type="submission" date="2018-03" db="EMBL/GenBank/DDBJ databases">
        <authorList>
            <person name="Blom J."/>
        </authorList>
    </citation>
    <scope>NUCLEOTIDE SEQUENCE [LARGE SCALE GENOMIC DNA]</scope>
    <source>
        <strain evidence="3">KPC-SM-21</strain>
    </source>
</reference>
<evidence type="ECO:0000256" key="1">
    <source>
        <dbReference type="SAM" id="Phobius"/>
    </source>
</evidence>
<protein>
    <submittedName>
        <fullName evidence="2">Uncharacterized protein</fullName>
    </submittedName>
</protein>
<feature type="transmembrane region" description="Helical" evidence="1">
    <location>
        <begin position="12"/>
        <end position="34"/>
    </location>
</feature>